<evidence type="ECO:0000256" key="8">
    <source>
        <dbReference type="ARBA" id="ARBA00023136"/>
    </source>
</evidence>
<comment type="caution">
    <text evidence="12">The sequence shown here is derived from an EMBL/GenBank/DDBJ whole genome shotgun (WGS) entry which is preliminary data.</text>
</comment>
<gene>
    <name evidence="12" type="ORF">KIPB_006160</name>
</gene>
<feature type="transmembrane region" description="Helical" evidence="10">
    <location>
        <begin position="422"/>
        <end position="443"/>
    </location>
</feature>
<keyword evidence="7 10" id="KW-1133">Transmembrane helix</keyword>
<evidence type="ECO:0000256" key="4">
    <source>
        <dbReference type="ARBA" id="ARBA00022692"/>
    </source>
</evidence>
<dbReference type="InterPro" id="IPR003439">
    <property type="entry name" value="ABC_transporter-like_ATP-bd"/>
</dbReference>
<evidence type="ECO:0000313" key="12">
    <source>
        <dbReference type="EMBL" id="GIQ84626.1"/>
    </source>
</evidence>
<keyword evidence="5" id="KW-0547">Nucleotide-binding</keyword>
<dbReference type="InterPro" id="IPR013525">
    <property type="entry name" value="ABC2_TM"/>
</dbReference>
<dbReference type="InterPro" id="IPR027417">
    <property type="entry name" value="P-loop_NTPase"/>
</dbReference>
<keyword evidence="4 10" id="KW-0812">Transmembrane</keyword>
<dbReference type="CDD" id="cd03263">
    <property type="entry name" value="ABC_subfamily_A"/>
    <property type="match status" value="1"/>
</dbReference>
<keyword evidence="13" id="KW-1185">Reference proteome</keyword>
<dbReference type="PROSITE" id="PS50893">
    <property type="entry name" value="ABC_TRANSPORTER_2"/>
    <property type="match status" value="1"/>
</dbReference>
<keyword evidence="8 10" id="KW-0472">Membrane</keyword>
<feature type="transmembrane region" description="Helical" evidence="10">
    <location>
        <begin position="283"/>
        <end position="304"/>
    </location>
</feature>
<keyword evidence="3" id="KW-0813">Transport</keyword>
<evidence type="ECO:0000256" key="10">
    <source>
        <dbReference type="SAM" id="Phobius"/>
    </source>
</evidence>
<feature type="transmembrane region" description="Helical" evidence="10">
    <location>
        <begin position="325"/>
        <end position="350"/>
    </location>
</feature>
<dbReference type="AlphaFoldDB" id="A0A9K3GJL9"/>
<reference evidence="12 13" key="1">
    <citation type="journal article" date="2018" name="PLoS ONE">
        <title>The draft genome of Kipferlia bialata reveals reductive genome evolution in fornicate parasites.</title>
        <authorList>
            <person name="Tanifuji G."/>
            <person name="Takabayashi S."/>
            <person name="Kume K."/>
            <person name="Takagi M."/>
            <person name="Nakayama T."/>
            <person name="Kamikawa R."/>
            <person name="Inagaki Y."/>
            <person name="Hashimoto T."/>
        </authorList>
    </citation>
    <scope>NUCLEOTIDE SEQUENCE [LARGE SCALE GENOMIC DNA]</scope>
    <source>
        <strain evidence="12">NY0173</strain>
    </source>
</reference>
<dbReference type="Pfam" id="PF00005">
    <property type="entry name" value="ABC_tran"/>
    <property type="match status" value="1"/>
</dbReference>
<dbReference type="GO" id="GO:0016020">
    <property type="term" value="C:membrane"/>
    <property type="evidence" value="ECO:0007669"/>
    <property type="project" value="UniProtKB-SubCell"/>
</dbReference>
<organism evidence="12 13">
    <name type="scientific">Kipferlia bialata</name>
    <dbReference type="NCBI Taxonomy" id="797122"/>
    <lineage>
        <taxon>Eukaryota</taxon>
        <taxon>Metamonada</taxon>
        <taxon>Carpediemonas-like organisms</taxon>
        <taxon>Kipferlia</taxon>
    </lineage>
</organism>
<feature type="transmembrane region" description="Helical" evidence="10">
    <location>
        <begin position="7"/>
        <end position="29"/>
    </location>
</feature>
<feature type="compositionally biased region" description="Basic residues" evidence="9">
    <location>
        <begin position="541"/>
        <end position="561"/>
    </location>
</feature>
<accession>A0A9K3GJL9</accession>
<feature type="domain" description="ABC transporter" evidence="11">
    <location>
        <begin position="632"/>
        <end position="869"/>
    </location>
</feature>
<dbReference type="PANTHER" id="PTHR19229">
    <property type="entry name" value="ATP-BINDING CASSETTE TRANSPORTER SUBFAMILY A ABCA"/>
    <property type="match status" value="1"/>
</dbReference>
<dbReference type="GO" id="GO:0005319">
    <property type="term" value="F:lipid transporter activity"/>
    <property type="evidence" value="ECO:0007669"/>
    <property type="project" value="TreeGrafter"/>
</dbReference>
<dbReference type="GO" id="GO:0016887">
    <property type="term" value="F:ATP hydrolysis activity"/>
    <property type="evidence" value="ECO:0007669"/>
    <property type="project" value="InterPro"/>
</dbReference>
<name>A0A9K3GJL9_9EUKA</name>
<dbReference type="GO" id="GO:0005524">
    <property type="term" value="F:ATP binding"/>
    <property type="evidence" value="ECO:0007669"/>
    <property type="project" value="UniProtKB-KW"/>
</dbReference>
<dbReference type="Pfam" id="PF12698">
    <property type="entry name" value="ABC2_membrane_3"/>
    <property type="match status" value="1"/>
</dbReference>
<evidence type="ECO:0000256" key="9">
    <source>
        <dbReference type="SAM" id="MobiDB-lite"/>
    </source>
</evidence>
<proteinExistence type="inferred from homology"/>
<dbReference type="Proteomes" id="UP000265618">
    <property type="component" value="Unassembled WGS sequence"/>
</dbReference>
<feature type="transmembrane region" description="Helical" evidence="10">
    <location>
        <begin position="391"/>
        <end position="410"/>
    </location>
</feature>
<dbReference type="PANTHER" id="PTHR19229:SF154">
    <property type="entry name" value="ABC TRANSPORTER A FAMILY MEMBER 3-RELATED"/>
    <property type="match status" value="1"/>
</dbReference>
<sequence>MLSRNRGILICQFFFPVALFLFSSFLIFITEIILVQCGVDETAFSVEVHHHISSSPNWFTSAVQVFDDPTGKDQEQWGYYMGNGTNYTREPSTCYSGMWRNTLNQNIDNNMPGKKSDCLRDSYGLCEVFPNVSPDPIESEYALDDLLYSQIESVTKMFSLEELIFESSYVPYVDNMGLIVHEGSDVFHYDMDTRTYDHIPDTITTNYTLQLPENVPLVCAEASRIDLQGESMLTIFHNVINDIKVSEHPREYPRRHCDTDTHCHIGVASYPAVLDLSSIVADVTFPLLAFTFAFVFVIHICGLIQEKENLLKHNMLLAGMKLTAYYASWIVACVCLSLIVFAFVYVFGLLSNQTCYTDNSAFAWILLCVCWSIAVTGVSLAYSAFFHKTKLAMFLAVVLLLFMAPVYQYFSILFNLPRAIYLWPFFLFFDILGYLTPMGSMSQTISTRDMFGPSVRGAAFEQKCLLLLTEGVVYALLGAYLDNVLPSAGDSRRHPLFFLACLVPSRYSGGSQNEGGEGSPAVSNGVTEEFQYLPTETTKSKTPRRVRRQQRKAAKKAKKKGMLASVSGFEYDTGGAKEGEREHQDVEAPAEAEAVPPLVCPDRYEATEDPNVTAERRSVSALIESGVTLPPLVIADLRKVFPKRGREAKENVAVHRTTLAVNRGRCFGLLGENGAGKSTTINLICGSLKPTSGTIFIQGDDVRTVSKSRLLSTLGVCPQHDRLHGELTVIEEIVFYMRLRGYSASEARPKAQSIIDSIGLSTKRDHRISSLSGGMQRRTSLGIALTGSPSVILLDEPTSGLDPLTRRELWSIIPRIKGGRSLVLTTHSMDEAEILCDRLAIVASGRLQCLGSPSSLANQFGKTYVLNFLHHNTTMGNRDTATRLQRFLSRSLSPDTRIKNTYGGSTCIVVPRRELSARLVVEVIEASASRLGIEEWSLSDYSLQDVFVDVILRAREKYSLETVMAERAEERRREQKRLRALRHRMSPRRLREKGYIAIQTQGSDEAE</sequence>
<evidence type="ECO:0000256" key="2">
    <source>
        <dbReference type="ARBA" id="ARBA00008869"/>
    </source>
</evidence>
<evidence type="ECO:0000313" key="13">
    <source>
        <dbReference type="Proteomes" id="UP000265618"/>
    </source>
</evidence>
<dbReference type="OrthoDB" id="8061355at2759"/>
<comment type="subcellular location">
    <subcellularLocation>
        <location evidence="1">Membrane</location>
        <topology evidence="1">Multi-pass membrane protein</topology>
    </subcellularLocation>
</comment>
<evidence type="ECO:0000256" key="3">
    <source>
        <dbReference type="ARBA" id="ARBA00022448"/>
    </source>
</evidence>
<evidence type="ECO:0000256" key="7">
    <source>
        <dbReference type="ARBA" id="ARBA00022989"/>
    </source>
</evidence>
<dbReference type="GO" id="GO:0140359">
    <property type="term" value="F:ABC-type transporter activity"/>
    <property type="evidence" value="ECO:0007669"/>
    <property type="project" value="InterPro"/>
</dbReference>
<evidence type="ECO:0000256" key="6">
    <source>
        <dbReference type="ARBA" id="ARBA00022840"/>
    </source>
</evidence>
<dbReference type="SUPFAM" id="SSF52540">
    <property type="entry name" value="P-loop containing nucleoside triphosphate hydrolases"/>
    <property type="match status" value="1"/>
</dbReference>
<dbReference type="Gene3D" id="3.40.50.300">
    <property type="entry name" value="P-loop containing nucleotide triphosphate hydrolases"/>
    <property type="match status" value="1"/>
</dbReference>
<evidence type="ECO:0000259" key="11">
    <source>
        <dbReference type="PROSITE" id="PS50893"/>
    </source>
</evidence>
<feature type="transmembrane region" description="Helical" evidence="10">
    <location>
        <begin position="362"/>
        <end position="384"/>
    </location>
</feature>
<dbReference type="InterPro" id="IPR026082">
    <property type="entry name" value="ABCA"/>
</dbReference>
<comment type="similarity">
    <text evidence="2">Belongs to the ABC transporter superfamily. ABCA family.</text>
</comment>
<evidence type="ECO:0000256" key="1">
    <source>
        <dbReference type="ARBA" id="ARBA00004141"/>
    </source>
</evidence>
<dbReference type="SMART" id="SM00382">
    <property type="entry name" value="AAA"/>
    <property type="match status" value="1"/>
</dbReference>
<dbReference type="FunFam" id="3.40.50.300:FF:000335">
    <property type="entry name" value="ATP binding cassette subfamily A member 5"/>
    <property type="match status" value="1"/>
</dbReference>
<keyword evidence="6" id="KW-0067">ATP-binding</keyword>
<dbReference type="EMBL" id="BDIP01001548">
    <property type="protein sequence ID" value="GIQ84626.1"/>
    <property type="molecule type" value="Genomic_DNA"/>
</dbReference>
<feature type="region of interest" description="Disordered" evidence="9">
    <location>
        <begin position="510"/>
        <end position="592"/>
    </location>
</feature>
<feature type="compositionally biased region" description="Basic and acidic residues" evidence="9">
    <location>
        <begin position="575"/>
        <end position="586"/>
    </location>
</feature>
<protein>
    <submittedName>
        <fullName evidence="12">ABC transporter A, ABCA</fullName>
    </submittedName>
</protein>
<feature type="transmembrane region" description="Helical" evidence="10">
    <location>
        <begin position="464"/>
        <end position="481"/>
    </location>
</feature>
<dbReference type="InterPro" id="IPR003593">
    <property type="entry name" value="AAA+_ATPase"/>
</dbReference>
<evidence type="ECO:0000256" key="5">
    <source>
        <dbReference type="ARBA" id="ARBA00022741"/>
    </source>
</evidence>